<dbReference type="RefSeq" id="WP_209810794.1">
    <property type="nucleotide sequence ID" value="NZ_JAGGKT010000008.1"/>
</dbReference>
<organism evidence="2 3">
    <name type="scientific">Ammoniphilus resinae</name>
    <dbReference type="NCBI Taxonomy" id="861532"/>
    <lineage>
        <taxon>Bacteria</taxon>
        <taxon>Bacillati</taxon>
        <taxon>Bacillota</taxon>
        <taxon>Bacilli</taxon>
        <taxon>Bacillales</taxon>
        <taxon>Paenibacillaceae</taxon>
        <taxon>Aneurinibacillus group</taxon>
        <taxon>Ammoniphilus</taxon>
    </lineage>
</organism>
<comment type="caution">
    <text evidence="2">The sequence shown here is derived from an EMBL/GenBank/DDBJ whole genome shotgun (WGS) entry which is preliminary data.</text>
</comment>
<dbReference type="PANTHER" id="PTHR11614">
    <property type="entry name" value="PHOSPHOLIPASE-RELATED"/>
    <property type="match status" value="1"/>
</dbReference>
<dbReference type="InterPro" id="IPR000073">
    <property type="entry name" value="AB_hydrolase_1"/>
</dbReference>
<dbReference type="Gene3D" id="3.40.50.1820">
    <property type="entry name" value="alpha/beta hydrolase"/>
    <property type="match status" value="1"/>
</dbReference>
<name>A0ABS4GR61_9BACL</name>
<evidence type="ECO:0000259" key="1">
    <source>
        <dbReference type="Pfam" id="PF12146"/>
    </source>
</evidence>
<proteinExistence type="predicted"/>
<dbReference type="GO" id="GO:0016787">
    <property type="term" value="F:hydrolase activity"/>
    <property type="evidence" value="ECO:0007669"/>
    <property type="project" value="UniProtKB-KW"/>
</dbReference>
<accession>A0ABS4GR61</accession>
<dbReference type="PRINTS" id="PR00111">
    <property type="entry name" value="ABHYDROLASE"/>
</dbReference>
<dbReference type="SUPFAM" id="SSF53474">
    <property type="entry name" value="alpha/beta-Hydrolases"/>
    <property type="match status" value="1"/>
</dbReference>
<evidence type="ECO:0000313" key="3">
    <source>
        <dbReference type="Proteomes" id="UP001519343"/>
    </source>
</evidence>
<dbReference type="InterPro" id="IPR022742">
    <property type="entry name" value="Hydrolase_4"/>
</dbReference>
<dbReference type="EMBL" id="JAGGKT010000008">
    <property type="protein sequence ID" value="MBP1932749.1"/>
    <property type="molecule type" value="Genomic_DNA"/>
</dbReference>
<keyword evidence="2" id="KW-0378">Hydrolase</keyword>
<dbReference type="InterPro" id="IPR051044">
    <property type="entry name" value="MAG_DAG_Lipase"/>
</dbReference>
<keyword evidence="3" id="KW-1185">Reference proteome</keyword>
<evidence type="ECO:0000313" key="2">
    <source>
        <dbReference type="EMBL" id="MBP1932749.1"/>
    </source>
</evidence>
<dbReference type="Pfam" id="PF12146">
    <property type="entry name" value="Hydrolase_4"/>
    <property type="match status" value="1"/>
</dbReference>
<sequence length="314" mass="36497">MIVPKGAIQDSLDQLKQSEVEFHLGGLEKRSKEIMDYLKYYQLDIEGIEYNYGFTRYVGEKIFVQSFKPASPKATVFLIHGYLDHTGTLKNVIHHLTKKQYHVISFDLPGHGLSSGTRASIDNFTIYYSVFQHLLGICHQVKGPVHLIAHSTGSSVAMEYLFRQDSIFSKIIFICPLVRCKPWHLSKMGYVLFNPFLKEMNRVFRQNSSDLDFQEFIKNDPLQNRKVALRWIGALIDWNKTLMDRSRVKDELLVIQGDKDSTVDWKYNLQFIKKRFTNSSISLIHGGNHQLLNEEKTILDRVFLTIDHYMEDQS</sequence>
<gene>
    <name evidence="2" type="ORF">J2Z37_002760</name>
</gene>
<dbReference type="InterPro" id="IPR029058">
    <property type="entry name" value="AB_hydrolase_fold"/>
</dbReference>
<protein>
    <submittedName>
        <fullName evidence="2">Alpha-beta hydrolase superfamily lysophospholipase</fullName>
    </submittedName>
</protein>
<reference evidence="2 3" key="1">
    <citation type="submission" date="2021-03" db="EMBL/GenBank/DDBJ databases">
        <title>Genomic Encyclopedia of Type Strains, Phase IV (KMG-IV): sequencing the most valuable type-strain genomes for metagenomic binning, comparative biology and taxonomic classification.</title>
        <authorList>
            <person name="Goeker M."/>
        </authorList>
    </citation>
    <scope>NUCLEOTIDE SEQUENCE [LARGE SCALE GENOMIC DNA]</scope>
    <source>
        <strain evidence="2 3">DSM 24738</strain>
    </source>
</reference>
<dbReference type="Proteomes" id="UP001519343">
    <property type="component" value="Unassembled WGS sequence"/>
</dbReference>
<feature type="domain" description="Serine aminopeptidase S33" evidence="1">
    <location>
        <begin position="71"/>
        <end position="295"/>
    </location>
</feature>